<evidence type="ECO:0000313" key="2">
    <source>
        <dbReference type="EMBL" id="MQL97830.1"/>
    </source>
</evidence>
<gene>
    <name evidence="2" type="ORF">Taro_030526</name>
</gene>
<reference evidence="2" key="1">
    <citation type="submission" date="2017-07" db="EMBL/GenBank/DDBJ databases">
        <title>Taro Niue Genome Assembly and Annotation.</title>
        <authorList>
            <person name="Atibalentja N."/>
            <person name="Keating K."/>
            <person name="Fields C.J."/>
        </authorList>
    </citation>
    <scope>NUCLEOTIDE SEQUENCE</scope>
    <source>
        <strain evidence="2">Niue_2</strain>
        <tissue evidence="2">Leaf</tissue>
    </source>
</reference>
<feature type="compositionally biased region" description="Low complexity" evidence="1">
    <location>
        <begin position="105"/>
        <end position="118"/>
    </location>
</feature>
<feature type="region of interest" description="Disordered" evidence="1">
    <location>
        <begin position="100"/>
        <end position="125"/>
    </location>
</feature>
<comment type="caution">
    <text evidence="2">The sequence shown here is derived from an EMBL/GenBank/DDBJ whole genome shotgun (WGS) entry which is preliminary data.</text>
</comment>
<protein>
    <submittedName>
        <fullName evidence="2">Uncharacterized protein</fullName>
    </submittedName>
</protein>
<dbReference type="OrthoDB" id="5365701at2759"/>
<evidence type="ECO:0000313" key="3">
    <source>
        <dbReference type="Proteomes" id="UP000652761"/>
    </source>
</evidence>
<accession>A0A843VWD5</accession>
<keyword evidence="3" id="KW-1185">Reference proteome</keyword>
<dbReference type="AlphaFoldDB" id="A0A843VWD5"/>
<proteinExistence type="predicted"/>
<sequence length="229" mass="25498">MAFYKYLFFFLDALTKYCTDNLPQTRSKRVMNAMHDNTTLVPTAIPQEGREPGPPVVKRRCLPTQKSAPRDEILEEGPLDNGANEQEFPPSVEVDERHSNDIQESNSSNVQASSTSISKVRKRRGLTQMTAFQPPQGMKWTCMFIRGQPIGEPSSKLAGTLGLYARNEIGACLIKSSTSAGTRIAELIALEMSKQTKAPLEESRKKIWLVDSNLEFVDIIKSAAMIVFS</sequence>
<organism evidence="2 3">
    <name type="scientific">Colocasia esculenta</name>
    <name type="common">Wild taro</name>
    <name type="synonym">Arum esculentum</name>
    <dbReference type="NCBI Taxonomy" id="4460"/>
    <lineage>
        <taxon>Eukaryota</taxon>
        <taxon>Viridiplantae</taxon>
        <taxon>Streptophyta</taxon>
        <taxon>Embryophyta</taxon>
        <taxon>Tracheophyta</taxon>
        <taxon>Spermatophyta</taxon>
        <taxon>Magnoliopsida</taxon>
        <taxon>Liliopsida</taxon>
        <taxon>Araceae</taxon>
        <taxon>Aroideae</taxon>
        <taxon>Colocasieae</taxon>
        <taxon>Colocasia</taxon>
    </lineage>
</organism>
<evidence type="ECO:0000256" key="1">
    <source>
        <dbReference type="SAM" id="MobiDB-lite"/>
    </source>
</evidence>
<dbReference type="EMBL" id="NMUH01002104">
    <property type="protein sequence ID" value="MQL97830.1"/>
    <property type="molecule type" value="Genomic_DNA"/>
</dbReference>
<name>A0A843VWD5_COLES</name>
<feature type="region of interest" description="Disordered" evidence="1">
    <location>
        <begin position="39"/>
        <end position="88"/>
    </location>
</feature>
<dbReference type="Proteomes" id="UP000652761">
    <property type="component" value="Unassembled WGS sequence"/>
</dbReference>